<evidence type="ECO:0000313" key="3">
    <source>
        <dbReference type="Proteomes" id="UP000595140"/>
    </source>
</evidence>
<gene>
    <name evidence="2" type="ORF">CCAM_LOCUS20768</name>
</gene>
<feature type="chain" id="PRO_5019767994" description="Secreted protein" evidence="1">
    <location>
        <begin position="18"/>
        <end position="67"/>
    </location>
</feature>
<dbReference type="EMBL" id="OOIL02001890">
    <property type="protein sequence ID" value="VFQ78992.1"/>
    <property type="molecule type" value="Genomic_DNA"/>
</dbReference>
<feature type="signal peptide" evidence="1">
    <location>
        <begin position="1"/>
        <end position="17"/>
    </location>
</feature>
<name>A0A484LR47_9ASTE</name>
<evidence type="ECO:0000313" key="2">
    <source>
        <dbReference type="EMBL" id="VFQ78992.1"/>
    </source>
</evidence>
<protein>
    <recommendedName>
        <fullName evidence="4">Secreted protein</fullName>
    </recommendedName>
</protein>
<keyword evidence="3" id="KW-1185">Reference proteome</keyword>
<keyword evidence="1" id="KW-0732">Signal</keyword>
<evidence type="ECO:0000256" key="1">
    <source>
        <dbReference type="SAM" id="SignalP"/>
    </source>
</evidence>
<dbReference type="AlphaFoldDB" id="A0A484LR47"/>
<sequence length="67" mass="7771">MFSTGILLQLRCIMVSTQTIFSAQKYQHKMVRKPTEMLLKNYAGLVLLRHPPVESNLLLRDQLRVNS</sequence>
<reference evidence="2 3" key="1">
    <citation type="submission" date="2018-04" db="EMBL/GenBank/DDBJ databases">
        <authorList>
            <person name="Vogel A."/>
        </authorList>
    </citation>
    <scope>NUCLEOTIDE SEQUENCE [LARGE SCALE GENOMIC DNA]</scope>
</reference>
<evidence type="ECO:0008006" key="4">
    <source>
        <dbReference type="Google" id="ProtNLM"/>
    </source>
</evidence>
<accession>A0A484LR47</accession>
<proteinExistence type="predicted"/>
<organism evidence="2 3">
    <name type="scientific">Cuscuta campestris</name>
    <dbReference type="NCBI Taxonomy" id="132261"/>
    <lineage>
        <taxon>Eukaryota</taxon>
        <taxon>Viridiplantae</taxon>
        <taxon>Streptophyta</taxon>
        <taxon>Embryophyta</taxon>
        <taxon>Tracheophyta</taxon>
        <taxon>Spermatophyta</taxon>
        <taxon>Magnoliopsida</taxon>
        <taxon>eudicotyledons</taxon>
        <taxon>Gunneridae</taxon>
        <taxon>Pentapetalae</taxon>
        <taxon>asterids</taxon>
        <taxon>lamiids</taxon>
        <taxon>Solanales</taxon>
        <taxon>Convolvulaceae</taxon>
        <taxon>Cuscuteae</taxon>
        <taxon>Cuscuta</taxon>
        <taxon>Cuscuta subgen. Grammica</taxon>
        <taxon>Cuscuta sect. Cleistogrammica</taxon>
    </lineage>
</organism>
<dbReference type="Proteomes" id="UP000595140">
    <property type="component" value="Unassembled WGS sequence"/>
</dbReference>